<dbReference type="Proteomes" id="UP000094793">
    <property type="component" value="Chromosome"/>
</dbReference>
<dbReference type="EMBL" id="CP017150">
    <property type="protein sequence ID" value="AOP53977.1"/>
    <property type="molecule type" value="Genomic_DNA"/>
</dbReference>
<dbReference type="PATRIC" id="fig|1703.10.peg.2340"/>
<dbReference type="SUPFAM" id="SSF46689">
    <property type="entry name" value="Homeodomain-like"/>
    <property type="match status" value="1"/>
</dbReference>
<dbReference type="InterPro" id="IPR009057">
    <property type="entry name" value="Homeodomain-like_sf"/>
</dbReference>
<accession>A0A1D7W4J3</accession>
<dbReference type="GO" id="GO:0003677">
    <property type="term" value="F:DNA binding"/>
    <property type="evidence" value="ECO:0007669"/>
    <property type="project" value="UniProtKB-UniRule"/>
</dbReference>
<evidence type="ECO:0000259" key="3">
    <source>
        <dbReference type="PROSITE" id="PS50977"/>
    </source>
</evidence>
<name>A0A1D7W4J3_BREAU</name>
<protein>
    <submittedName>
        <fullName evidence="4">Transcriptional regulator, TetR family</fullName>
    </submittedName>
</protein>
<evidence type="ECO:0000313" key="5">
    <source>
        <dbReference type="Proteomes" id="UP000094793"/>
    </source>
</evidence>
<proteinExistence type="predicted"/>
<reference evidence="5" key="1">
    <citation type="submission" date="2016-09" db="EMBL/GenBank/DDBJ databases">
        <title>Complete Genome Sequence of Brevibacterium linens SMQ-1335.</title>
        <authorList>
            <person name="de Melo A.G."/>
            <person name="Labrie S.J."/>
            <person name="Dumaresq J."/>
            <person name="Roberts R.J."/>
            <person name="Tremblay D.M."/>
            <person name="Moineau S."/>
        </authorList>
    </citation>
    <scope>NUCLEOTIDE SEQUENCE [LARGE SCALE GENOMIC DNA]</scope>
    <source>
        <strain evidence="5">SMQ-1335</strain>
    </source>
</reference>
<feature type="domain" description="HTH tetR-type" evidence="3">
    <location>
        <begin position="22"/>
        <end position="82"/>
    </location>
</feature>
<dbReference type="PROSITE" id="PS50977">
    <property type="entry name" value="HTH_TETR_2"/>
    <property type="match status" value="1"/>
</dbReference>
<evidence type="ECO:0000256" key="1">
    <source>
        <dbReference type="ARBA" id="ARBA00023125"/>
    </source>
</evidence>
<feature type="DNA-binding region" description="H-T-H motif" evidence="2">
    <location>
        <begin position="45"/>
        <end position="64"/>
    </location>
</feature>
<dbReference type="eggNOG" id="COG1309">
    <property type="taxonomic scope" value="Bacteria"/>
</dbReference>
<dbReference type="InterPro" id="IPR001647">
    <property type="entry name" value="HTH_TetR"/>
</dbReference>
<evidence type="ECO:0000313" key="4">
    <source>
        <dbReference type="EMBL" id="AOP53977.1"/>
    </source>
</evidence>
<dbReference type="AlphaFoldDB" id="A0A1D7W4J3"/>
<keyword evidence="1 2" id="KW-0238">DNA-binding</keyword>
<dbReference type="Gene3D" id="1.10.357.10">
    <property type="entry name" value="Tetracycline Repressor, domain 2"/>
    <property type="match status" value="1"/>
</dbReference>
<sequence length="221" mass="24981">MRCKNGLMRESEPESLRAKKARQTRHALHDAAITRVLDEGLECATVANIAADVGVSTRTFFNYYATKEDAIVGLDESNIDATLVDDYVHSDSGVENLAEDTARFVREVLLMGSMDPSLPARRRKLFARYPELVSKRFDRAEALEELVAEHVLARLRFLGQEFSTEESAWRSARMLTQLCRVPLNHAGQTVKRSPERIDEKTGTQPLFEESLGLFLKVLDRL</sequence>
<gene>
    <name evidence="4" type="ORF">BLSMQ_2271</name>
</gene>
<organism evidence="4 5">
    <name type="scientific">Brevibacterium aurantiacum</name>
    <dbReference type="NCBI Taxonomy" id="273384"/>
    <lineage>
        <taxon>Bacteria</taxon>
        <taxon>Bacillati</taxon>
        <taxon>Actinomycetota</taxon>
        <taxon>Actinomycetes</taxon>
        <taxon>Micrococcales</taxon>
        <taxon>Brevibacteriaceae</taxon>
        <taxon>Brevibacterium</taxon>
    </lineage>
</organism>
<evidence type="ECO:0000256" key="2">
    <source>
        <dbReference type="PROSITE-ProRule" id="PRU00335"/>
    </source>
</evidence>
<dbReference type="KEGG" id="blin:BLSMQ_2271"/>